<dbReference type="AlphaFoldDB" id="A0A8E5HTY4"/>
<organism evidence="1 2">
    <name type="scientific">Ustilaginoidea virens</name>
    <name type="common">Rice false smut fungus</name>
    <name type="synonym">Villosiclava virens</name>
    <dbReference type="NCBI Taxonomy" id="1159556"/>
    <lineage>
        <taxon>Eukaryota</taxon>
        <taxon>Fungi</taxon>
        <taxon>Dikarya</taxon>
        <taxon>Ascomycota</taxon>
        <taxon>Pezizomycotina</taxon>
        <taxon>Sordariomycetes</taxon>
        <taxon>Hypocreomycetidae</taxon>
        <taxon>Hypocreales</taxon>
        <taxon>Clavicipitaceae</taxon>
        <taxon>Ustilaginoidea</taxon>
    </lineage>
</organism>
<accession>A0A8E5HTY4</accession>
<dbReference type="KEGG" id="uvi:66066498"/>
<evidence type="ECO:0000313" key="2">
    <source>
        <dbReference type="Proteomes" id="UP000027002"/>
    </source>
</evidence>
<gene>
    <name evidence="1" type="ORF">UV8b_05721</name>
</gene>
<keyword evidence="2" id="KW-1185">Reference proteome</keyword>
<dbReference type="GeneID" id="66066498"/>
<dbReference type="OrthoDB" id="5153196at2759"/>
<dbReference type="RefSeq" id="XP_042999151.1">
    <property type="nucleotide sequence ID" value="XM_043143218.1"/>
</dbReference>
<proteinExistence type="predicted"/>
<dbReference type="Proteomes" id="UP000027002">
    <property type="component" value="Chromosome 4"/>
</dbReference>
<name>A0A8E5HTY4_USTVR</name>
<protein>
    <submittedName>
        <fullName evidence="1">Uncharacterized protein</fullName>
    </submittedName>
</protein>
<sequence>MCVWVTTEHWTYCGCTVTKSCPKPTCRCPKVLDLATQNWIGYCDSPQCPNPAPPNSSQSGHASPER</sequence>
<reference evidence="1" key="1">
    <citation type="submission" date="2020-03" db="EMBL/GenBank/DDBJ databases">
        <title>A mixture of massive structural variations and highly conserved coding sequences in Ustilaginoidea virens genome.</title>
        <authorList>
            <person name="Zhang K."/>
            <person name="Zhao Z."/>
            <person name="Zhang Z."/>
            <person name="Li Y."/>
            <person name="Hsiang T."/>
            <person name="Sun W."/>
        </authorList>
    </citation>
    <scope>NUCLEOTIDE SEQUENCE</scope>
    <source>
        <strain evidence="1">UV-8b</strain>
    </source>
</reference>
<evidence type="ECO:0000313" key="1">
    <source>
        <dbReference type="EMBL" id="QUC21478.1"/>
    </source>
</evidence>
<dbReference type="EMBL" id="CP072756">
    <property type="protein sequence ID" value="QUC21478.1"/>
    <property type="molecule type" value="Genomic_DNA"/>
</dbReference>